<name>A0A3N0DS42_9ACTN</name>
<dbReference type="PANTHER" id="PTHR30055:SF226">
    <property type="entry name" value="HTH-TYPE TRANSCRIPTIONAL REGULATOR PKSA"/>
    <property type="match status" value="1"/>
</dbReference>
<dbReference type="Gene3D" id="1.10.10.60">
    <property type="entry name" value="Homeodomain-like"/>
    <property type="match status" value="1"/>
</dbReference>
<protein>
    <submittedName>
        <fullName evidence="5">TetR/AcrR family transcriptional regulator</fullName>
    </submittedName>
</protein>
<dbReference type="GO" id="GO:0003700">
    <property type="term" value="F:DNA-binding transcription factor activity"/>
    <property type="evidence" value="ECO:0007669"/>
    <property type="project" value="TreeGrafter"/>
</dbReference>
<dbReference type="PROSITE" id="PS50977">
    <property type="entry name" value="HTH_TETR_2"/>
    <property type="match status" value="1"/>
</dbReference>
<gene>
    <name evidence="5" type="ORF">EFL95_04140</name>
</gene>
<accession>A0A3N0DS42</accession>
<dbReference type="InterPro" id="IPR050109">
    <property type="entry name" value="HTH-type_TetR-like_transc_reg"/>
</dbReference>
<proteinExistence type="predicted"/>
<feature type="region of interest" description="Disordered" evidence="3">
    <location>
        <begin position="1"/>
        <end position="22"/>
    </location>
</feature>
<evidence type="ECO:0000256" key="3">
    <source>
        <dbReference type="SAM" id="MobiDB-lite"/>
    </source>
</evidence>
<feature type="compositionally biased region" description="Polar residues" evidence="3">
    <location>
        <begin position="1"/>
        <end position="18"/>
    </location>
</feature>
<keyword evidence="1 2" id="KW-0238">DNA-binding</keyword>
<dbReference type="PANTHER" id="PTHR30055">
    <property type="entry name" value="HTH-TYPE TRANSCRIPTIONAL REGULATOR RUTR"/>
    <property type="match status" value="1"/>
</dbReference>
<evidence type="ECO:0000256" key="1">
    <source>
        <dbReference type="ARBA" id="ARBA00023125"/>
    </source>
</evidence>
<evidence type="ECO:0000313" key="6">
    <source>
        <dbReference type="Proteomes" id="UP000277094"/>
    </source>
</evidence>
<comment type="caution">
    <text evidence="5">The sequence shown here is derived from an EMBL/GenBank/DDBJ whole genome shotgun (WGS) entry which is preliminary data.</text>
</comment>
<dbReference type="InterPro" id="IPR001647">
    <property type="entry name" value="HTH_TetR"/>
</dbReference>
<dbReference type="InterPro" id="IPR036271">
    <property type="entry name" value="Tet_transcr_reg_TetR-rel_C_sf"/>
</dbReference>
<dbReference type="OrthoDB" id="4331447at2"/>
<evidence type="ECO:0000259" key="4">
    <source>
        <dbReference type="PROSITE" id="PS50977"/>
    </source>
</evidence>
<dbReference type="AlphaFoldDB" id="A0A3N0DS42"/>
<evidence type="ECO:0000313" key="5">
    <source>
        <dbReference type="EMBL" id="RNL78306.1"/>
    </source>
</evidence>
<organism evidence="5 6">
    <name type="scientific">Nocardioides marmorisolisilvae</name>
    <dbReference type="NCBI Taxonomy" id="1542737"/>
    <lineage>
        <taxon>Bacteria</taxon>
        <taxon>Bacillati</taxon>
        <taxon>Actinomycetota</taxon>
        <taxon>Actinomycetes</taxon>
        <taxon>Propionibacteriales</taxon>
        <taxon>Nocardioidaceae</taxon>
        <taxon>Nocardioides</taxon>
    </lineage>
</organism>
<dbReference type="Proteomes" id="UP000277094">
    <property type="component" value="Unassembled WGS sequence"/>
</dbReference>
<dbReference type="InterPro" id="IPR009057">
    <property type="entry name" value="Homeodomain-like_sf"/>
</dbReference>
<dbReference type="Pfam" id="PF00440">
    <property type="entry name" value="TetR_N"/>
    <property type="match status" value="1"/>
</dbReference>
<dbReference type="EMBL" id="RJSG01000002">
    <property type="protein sequence ID" value="RNL78306.1"/>
    <property type="molecule type" value="Genomic_DNA"/>
</dbReference>
<feature type="DNA-binding region" description="H-T-H motif" evidence="2">
    <location>
        <begin position="49"/>
        <end position="68"/>
    </location>
</feature>
<sequence>MSASLGGESSVTSRTYSGLSASERDAERRSRLLAAGRELIGTQGYAAVSVEKLCAASKVSSRHFYQLYENKEAAFLDVYDSITKQSLDSAVASLEATEGEPMMQRIPKAFLAYVGPMVEDIRAARIAFVEIMGASPLIEQRRLSYRELLVDLVVSEGAAAVQRGELVDRDFRFATLALTGAANAIVYDWTLREDREDSAALEAQLTELALDLLAR</sequence>
<dbReference type="SUPFAM" id="SSF48498">
    <property type="entry name" value="Tetracyclin repressor-like, C-terminal domain"/>
    <property type="match status" value="1"/>
</dbReference>
<keyword evidence="6" id="KW-1185">Reference proteome</keyword>
<dbReference type="Gene3D" id="1.10.357.10">
    <property type="entry name" value="Tetracycline Repressor, domain 2"/>
    <property type="match status" value="1"/>
</dbReference>
<reference evidence="5 6" key="1">
    <citation type="submission" date="2018-11" db="EMBL/GenBank/DDBJ databases">
        <authorList>
            <person name="Li F."/>
        </authorList>
    </citation>
    <scope>NUCLEOTIDE SEQUENCE [LARGE SCALE GENOMIC DNA]</scope>
    <source>
        <strain evidence="5 6">KIS18-7</strain>
    </source>
</reference>
<dbReference type="SUPFAM" id="SSF46689">
    <property type="entry name" value="Homeodomain-like"/>
    <property type="match status" value="1"/>
</dbReference>
<feature type="domain" description="HTH tetR-type" evidence="4">
    <location>
        <begin position="26"/>
        <end position="86"/>
    </location>
</feature>
<dbReference type="GO" id="GO:0000976">
    <property type="term" value="F:transcription cis-regulatory region binding"/>
    <property type="evidence" value="ECO:0007669"/>
    <property type="project" value="TreeGrafter"/>
</dbReference>
<evidence type="ECO:0000256" key="2">
    <source>
        <dbReference type="PROSITE-ProRule" id="PRU00335"/>
    </source>
</evidence>